<reference evidence="2 3" key="1">
    <citation type="submission" date="2018-10" db="EMBL/GenBank/DDBJ databases">
        <title>Genomic Encyclopedia of Archaeal and Bacterial Type Strains, Phase II (KMG-II): from individual species to whole genera.</title>
        <authorList>
            <person name="Goeker M."/>
        </authorList>
    </citation>
    <scope>NUCLEOTIDE SEQUENCE [LARGE SCALE GENOMIC DNA]</scope>
    <source>
        <strain evidence="2 3">RP-AC37</strain>
    </source>
</reference>
<dbReference type="FunCoup" id="A0A420XTX4">
    <property type="interactions" value="4"/>
</dbReference>
<feature type="transmembrane region" description="Helical" evidence="1">
    <location>
        <begin position="91"/>
        <end position="110"/>
    </location>
</feature>
<dbReference type="Proteomes" id="UP000281955">
    <property type="component" value="Unassembled WGS sequence"/>
</dbReference>
<evidence type="ECO:0000313" key="3">
    <source>
        <dbReference type="Proteomes" id="UP000281955"/>
    </source>
</evidence>
<comment type="caution">
    <text evidence="2">The sequence shown here is derived from an EMBL/GenBank/DDBJ whole genome shotgun (WGS) entry which is preliminary data.</text>
</comment>
<sequence>MPSSRGGTQGRLGLAGVALSVALLVVVGALGDSAATPPLGPRGVLPPWSARAGASSATVTALLWLALAVGTAGSVAAVVAVRAGWRPRVRALLAGSCAAVGLLALVPPMGSADHLSYAAYGRITVQGGDAYAVAPDAWRSDRDPVVSAVRPPWRSTPSVYGPVATAAMAGAAVVGGDSVRHVVWALSLLFGAAFALVGAALARAFPDDPLPLLLWGLNPLLLWALVAGAHVDALAALPAVAAVLLLRRPGRWGPLLAGALAGAALSVKLPFGVVLLAVLWAVRRERPAVVRALVGAAGVVATAYALAGPHALSRTGPAAKMVSLASPWGPVAHALDGPLGFGTSRWLVRVGAVLLALALVAALHRLLPEAARSDRSADAARAWLLLGTAYVLAAPYALPWYDAIAWAPLALIAPSAARSARAAALLVAHAAVLAAAYVPGRVEGLSAGVEHLTLVLRRDVAPWWAWAVVAAVLVAGLSPGRQRRRAAAPARSPR</sequence>
<feature type="transmembrane region" description="Helical" evidence="1">
    <location>
        <begin position="55"/>
        <end position="79"/>
    </location>
</feature>
<accession>A0A420XTX4</accession>
<dbReference type="OrthoDB" id="5242303at2"/>
<dbReference type="RefSeq" id="WP_121191998.1">
    <property type="nucleotide sequence ID" value="NZ_RBWV01000009.1"/>
</dbReference>
<organism evidence="2 3">
    <name type="scientific">Motilibacter peucedani</name>
    <dbReference type="NCBI Taxonomy" id="598650"/>
    <lineage>
        <taxon>Bacteria</taxon>
        <taxon>Bacillati</taxon>
        <taxon>Actinomycetota</taxon>
        <taxon>Actinomycetes</taxon>
        <taxon>Motilibacterales</taxon>
        <taxon>Motilibacteraceae</taxon>
        <taxon>Motilibacter</taxon>
    </lineage>
</organism>
<proteinExistence type="predicted"/>
<name>A0A420XTX4_9ACTN</name>
<evidence type="ECO:0000256" key="1">
    <source>
        <dbReference type="SAM" id="Phobius"/>
    </source>
</evidence>
<dbReference type="AlphaFoldDB" id="A0A420XTX4"/>
<feature type="transmembrane region" description="Helical" evidence="1">
    <location>
        <begin position="379"/>
        <end position="401"/>
    </location>
</feature>
<dbReference type="Pfam" id="PF26314">
    <property type="entry name" value="MptA_B_family"/>
    <property type="match status" value="1"/>
</dbReference>
<keyword evidence="1" id="KW-0812">Transmembrane</keyword>
<feature type="transmembrane region" description="Helical" evidence="1">
    <location>
        <begin position="222"/>
        <end position="246"/>
    </location>
</feature>
<feature type="transmembrane region" description="Helical" evidence="1">
    <location>
        <begin position="460"/>
        <end position="477"/>
    </location>
</feature>
<gene>
    <name evidence="2" type="ORF">CLV35_0719</name>
</gene>
<keyword evidence="1" id="KW-0472">Membrane</keyword>
<keyword evidence="1" id="KW-1133">Transmembrane helix</keyword>
<feature type="transmembrane region" description="Helical" evidence="1">
    <location>
        <begin position="258"/>
        <end position="282"/>
    </location>
</feature>
<evidence type="ECO:0008006" key="4">
    <source>
        <dbReference type="Google" id="ProtNLM"/>
    </source>
</evidence>
<feature type="transmembrane region" description="Helical" evidence="1">
    <location>
        <begin position="346"/>
        <end position="367"/>
    </location>
</feature>
<evidence type="ECO:0000313" key="2">
    <source>
        <dbReference type="EMBL" id="RKS80293.1"/>
    </source>
</evidence>
<feature type="transmembrane region" description="Helical" evidence="1">
    <location>
        <begin position="288"/>
        <end position="307"/>
    </location>
</feature>
<protein>
    <recommendedName>
        <fullName evidence="4">DUF2029 domain-containing protein</fullName>
    </recommendedName>
</protein>
<dbReference type="EMBL" id="RBWV01000009">
    <property type="protein sequence ID" value="RKS80293.1"/>
    <property type="molecule type" value="Genomic_DNA"/>
</dbReference>
<feature type="transmembrane region" description="Helical" evidence="1">
    <location>
        <begin position="182"/>
        <end position="202"/>
    </location>
</feature>
<keyword evidence="3" id="KW-1185">Reference proteome</keyword>
<dbReference type="InParanoid" id="A0A420XTX4"/>